<evidence type="ECO:0000259" key="9">
    <source>
        <dbReference type="Pfam" id="PF18967"/>
    </source>
</evidence>
<evidence type="ECO:0000313" key="13">
    <source>
        <dbReference type="Proteomes" id="UP000814353"/>
    </source>
</evidence>
<evidence type="ECO:0000313" key="11">
    <source>
        <dbReference type="EMBL" id="MCG6663931.1"/>
    </source>
</evidence>
<dbReference type="EMBL" id="JACEFT010000069">
    <property type="protein sequence ID" value="MBA2781265.1"/>
    <property type="molecule type" value="Genomic_DNA"/>
</dbReference>
<gene>
    <name evidence="10" type="ORF">H1D44_20580</name>
    <name evidence="11" type="ORF">HOP48_20660</name>
</gene>
<dbReference type="Proteomes" id="UP000814353">
    <property type="component" value="Unassembled WGS sequence"/>
</dbReference>
<keyword evidence="2" id="KW-1003">Cell membrane</keyword>
<dbReference type="AlphaFoldDB" id="A0A7V9W5A8"/>
<keyword evidence="5 8" id="KW-1133">Transmembrane helix</keyword>
<feature type="transmembrane region" description="Helical" evidence="8">
    <location>
        <begin position="65"/>
        <end position="87"/>
    </location>
</feature>
<evidence type="ECO:0000256" key="7">
    <source>
        <dbReference type="ARBA" id="ARBA00023136"/>
    </source>
</evidence>
<dbReference type="Proteomes" id="UP000518091">
    <property type="component" value="Unassembled WGS sequence"/>
</dbReference>
<evidence type="ECO:0000256" key="1">
    <source>
        <dbReference type="ARBA" id="ARBA00004236"/>
    </source>
</evidence>
<evidence type="ECO:0000256" key="8">
    <source>
        <dbReference type="SAM" id="Phobius"/>
    </source>
</evidence>
<organism evidence="10 12">
    <name type="scientific">Billgrantia kenyensis</name>
    <dbReference type="NCBI Taxonomy" id="321266"/>
    <lineage>
        <taxon>Bacteria</taxon>
        <taxon>Pseudomonadati</taxon>
        <taxon>Pseudomonadota</taxon>
        <taxon>Gammaproteobacteria</taxon>
        <taxon>Oceanospirillales</taxon>
        <taxon>Halomonadaceae</taxon>
        <taxon>Billgrantia</taxon>
    </lineage>
</organism>
<dbReference type="EMBL" id="JABFUB010000049">
    <property type="protein sequence ID" value="MCG6663931.1"/>
    <property type="molecule type" value="Genomic_DNA"/>
</dbReference>
<comment type="subcellular location">
    <subcellularLocation>
        <location evidence="1">Cell membrane</location>
    </subcellularLocation>
</comment>
<feature type="domain" description="Pycsar effector protein" evidence="9">
    <location>
        <begin position="15"/>
        <end position="175"/>
    </location>
</feature>
<reference evidence="10 12" key="2">
    <citation type="submission" date="2020-07" db="EMBL/GenBank/DDBJ databases">
        <title>Identification of Halomonas strains.</title>
        <authorList>
            <person name="Xiao Z."/>
            <person name="Shen J."/>
        </authorList>
    </citation>
    <scope>NUCLEOTIDE SEQUENCE [LARGE SCALE GENOMIC DNA]</scope>
    <source>
        <strain evidence="10 12">DSM 17331</strain>
    </source>
</reference>
<evidence type="ECO:0000313" key="12">
    <source>
        <dbReference type="Proteomes" id="UP000518091"/>
    </source>
</evidence>
<dbReference type="InterPro" id="IPR043760">
    <property type="entry name" value="PycTM_dom"/>
</dbReference>
<feature type="transmembrane region" description="Helical" evidence="8">
    <location>
        <begin position="159"/>
        <end position="177"/>
    </location>
</feature>
<keyword evidence="13" id="KW-1185">Reference proteome</keyword>
<evidence type="ECO:0000256" key="6">
    <source>
        <dbReference type="ARBA" id="ARBA00023118"/>
    </source>
</evidence>
<evidence type="ECO:0000256" key="5">
    <source>
        <dbReference type="ARBA" id="ARBA00022989"/>
    </source>
</evidence>
<dbReference type="GO" id="GO:0005886">
    <property type="term" value="C:plasma membrane"/>
    <property type="evidence" value="ECO:0007669"/>
    <property type="project" value="UniProtKB-SubCell"/>
</dbReference>
<dbReference type="GO" id="GO:0051607">
    <property type="term" value="P:defense response to virus"/>
    <property type="evidence" value="ECO:0007669"/>
    <property type="project" value="UniProtKB-KW"/>
</dbReference>
<evidence type="ECO:0000256" key="4">
    <source>
        <dbReference type="ARBA" id="ARBA00022741"/>
    </source>
</evidence>
<feature type="transmembrane region" description="Helical" evidence="8">
    <location>
        <begin position="33"/>
        <end position="53"/>
    </location>
</feature>
<evidence type="ECO:0000256" key="3">
    <source>
        <dbReference type="ARBA" id="ARBA00022692"/>
    </source>
</evidence>
<keyword evidence="4" id="KW-0547">Nucleotide-binding</keyword>
<dbReference type="GO" id="GO:0000166">
    <property type="term" value="F:nucleotide binding"/>
    <property type="evidence" value="ECO:0007669"/>
    <property type="project" value="UniProtKB-KW"/>
</dbReference>
<name>A0A7V9W5A8_9GAMM</name>
<dbReference type="RefSeq" id="WP_181517132.1">
    <property type="nucleotide sequence ID" value="NZ_JABFUB010000049.1"/>
</dbReference>
<protein>
    <recommendedName>
        <fullName evidence="9">Pycsar effector protein domain-containing protein</fullName>
    </recommendedName>
</protein>
<evidence type="ECO:0000256" key="2">
    <source>
        <dbReference type="ARBA" id="ARBA00022475"/>
    </source>
</evidence>
<evidence type="ECO:0000313" key="10">
    <source>
        <dbReference type="EMBL" id="MBA2781265.1"/>
    </source>
</evidence>
<keyword evidence="6" id="KW-0051">Antiviral defense</keyword>
<comment type="caution">
    <text evidence="10">The sequence shown here is derived from an EMBL/GenBank/DDBJ whole genome shotgun (WGS) entry which is preliminary data.</text>
</comment>
<proteinExistence type="predicted"/>
<reference evidence="11 13" key="1">
    <citation type="submission" date="2020-05" db="EMBL/GenBank/DDBJ databases">
        <title>Comparative genomic analysis of denitrifying bacteria from Halomonas genus.</title>
        <authorList>
            <person name="Wang L."/>
            <person name="Shao Z."/>
        </authorList>
    </citation>
    <scope>NUCLEOTIDE SEQUENCE [LARGE SCALE GENOMIC DNA]</scope>
    <source>
        <strain evidence="11 13">DSM 17331</strain>
    </source>
</reference>
<dbReference type="Pfam" id="PF18967">
    <property type="entry name" value="PycTM"/>
    <property type="match status" value="1"/>
</dbReference>
<keyword evidence="7 8" id="KW-0472">Membrane</keyword>
<accession>A0A7V9W5A8</accession>
<keyword evidence="3 8" id="KW-0812">Transmembrane</keyword>
<sequence length="181" mass="20028">MREEEAAFKDKSTFLFDVIKRYDHYIATTNFKVGLLMSFVGAIVLGLSVRIVLLGSPQSSCGHFYYYAIGFSVLTILLSLAAAINLLRAVFPNKTTDKNYNSLIFFGDVLAVENGADGYAKKIEEATPEELLKDLSKQAFVVAEIVNEKFRVLKIAVRIIIYGVIPALAASLFLLMFNGRG</sequence>